<proteinExistence type="predicted"/>
<protein>
    <recommendedName>
        <fullName evidence="8">Armadillo repeat-containing protein 8</fullName>
    </recommendedName>
</protein>
<name>A0AAV5GEX9_9BASI</name>
<dbReference type="PANTHER" id="PTHR15651">
    <property type="entry name" value="ARMADILLO REPEAT-CONTAINING PROTEIN 8"/>
    <property type="match status" value="1"/>
</dbReference>
<dbReference type="GO" id="GO:0034657">
    <property type="term" value="C:GID complex"/>
    <property type="evidence" value="ECO:0007669"/>
    <property type="project" value="TreeGrafter"/>
</dbReference>
<dbReference type="InterPro" id="IPR000225">
    <property type="entry name" value="Armadillo"/>
</dbReference>
<dbReference type="AlphaFoldDB" id="A0AAV5GEX9"/>
<evidence type="ECO:0000313" key="7">
    <source>
        <dbReference type="Proteomes" id="UP001342314"/>
    </source>
</evidence>
<evidence type="ECO:0000256" key="1">
    <source>
        <dbReference type="ARBA" id="ARBA00004123"/>
    </source>
</evidence>
<gene>
    <name evidence="6" type="ORF">Rhopal_000859-T1</name>
</gene>
<accession>A0AAV5GEX9</accession>
<dbReference type="Pfam" id="PF00514">
    <property type="entry name" value="Arm"/>
    <property type="match status" value="1"/>
</dbReference>
<dbReference type="SUPFAM" id="SSF48371">
    <property type="entry name" value="ARM repeat"/>
    <property type="match status" value="1"/>
</dbReference>
<keyword evidence="3" id="KW-0963">Cytoplasm</keyword>
<dbReference type="InterPro" id="IPR038739">
    <property type="entry name" value="ARMC8/Vid28"/>
</dbReference>
<evidence type="ECO:0008006" key="8">
    <source>
        <dbReference type="Google" id="ProtNLM"/>
    </source>
</evidence>
<dbReference type="InterPro" id="IPR011989">
    <property type="entry name" value="ARM-like"/>
</dbReference>
<reference evidence="6 7" key="1">
    <citation type="submission" date="2021-12" db="EMBL/GenBank/DDBJ databases">
        <title>High titer production of polyol ester of fatty acids by Rhodotorula paludigena BS15 towards product separation-free biomass refinery.</title>
        <authorList>
            <person name="Mano J."/>
            <person name="Ono H."/>
            <person name="Tanaka T."/>
            <person name="Naito K."/>
            <person name="Sushida H."/>
            <person name="Ike M."/>
            <person name="Tokuyasu K."/>
            <person name="Kitaoka M."/>
        </authorList>
    </citation>
    <scope>NUCLEOTIDE SEQUENCE [LARGE SCALE GENOMIC DNA]</scope>
    <source>
        <strain evidence="6 7">BS15</strain>
    </source>
</reference>
<sequence>MTVAIAAAPTAISFGPTNAERLEQLARLKRAVLGTRAAKSAALRGGGLGNLVALLDVDTNSPECEASLAVSAEAANALAALSMPTLDAIAALLDSKAHHAVSRILAKTFESIQLRRESGTPLVCGPRVLEAHLRALKALYTDLVKVVGPREWGTDVVGASIDVAERRDAESLWTWSEVQERKAADAKGKGKEADVALGGVASLDLLVLQQAADDALQQLFALRQLATTPGVGSSTAGGARRGVEQTATLAQLLALLRWAADPLSSSDLSLQHRQRYLELICAFLAGTVRRPEQRAAVLAGVEGVTTMRALYGLAYTGSDKARLSGLGLDSNEDQDRFGPLAALAQSASPSVRLAAASLCAVLSKTLYPASRGASPPPSLGSTPTSALLDLVEKERTLRAQAAFILAYLVADQPDLQARCVAAKCFQTFSEILKEPILGEHPYPTRDSVEEDARVREGIFLCMASIAALSEYHRQLILEYHLLAPILHGLSYPSVGVRAAACHCVRALSRSVNVLRTELVECHAAGPLVSLLREDENEVVKITATAAIANLLLDFSPMRSVLVDAGCVPRMCQLVLKSSSPALRTNAMWAIKNATYQSAADFKRVVLACLTWDDLANLITSPDASTVELALSILRNITCVTNNEAINGLGADEMGEDRLLGLLEQRIAAGMGLVGAPVQGERSGVSLVEQALYCLNNIATSSESAQLAIASRTSLLRCVFSFLDSRHLSLRVASLWVLHNLAYRTRASYATPASSLPYPASSRRPHEIVDKLRAMGLDGRLRVLERDPELDVRERVRDLKEALVG</sequence>
<keyword evidence="4" id="KW-0677">Repeat</keyword>
<dbReference type="EMBL" id="BQKY01000002">
    <property type="protein sequence ID" value="GJN87904.1"/>
    <property type="molecule type" value="Genomic_DNA"/>
</dbReference>
<evidence type="ECO:0000256" key="4">
    <source>
        <dbReference type="ARBA" id="ARBA00022737"/>
    </source>
</evidence>
<comment type="subcellular location">
    <subcellularLocation>
        <location evidence="2">Cytoplasm</location>
    </subcellularLocation>
    <subcellularLocation>
        <location evidence="1">Nucleus</location>
    </subcellularLocation>
</comment>
<dbReference type="Proteomes" id="UP001342314">
    <property type="component" value="Unassembled WGS sequence"/>
</dbReference>
<dbReference type="InterPro" id="IPR016024">
    <property type="entry name" value="ARM-type_fold"/>
</dbReference>
<dbReference type="GO" id="GO:0005737">
    <property type="term" value="C:cytoplasm"/>
    <property type="evidence" value="ECO:0007669"/>
    <property type="project" value="UniProtKB-SubCell"/>
</dbReference>
<keyword evidence="5" id="KW-0539">Nucleus</keyword>
<evidence type="ECO:0000256" key="5">
    <source>
        <dbReference type="ARBA" id="ARBA00023242"/>
    </source>
</evidence>
<comment type="caution">
    <text evidence="6">The sequence shown here is derived from an EMBL/GenBank/DDBJ whole genome shotgun (WGS) entry which is preliminary data.</text>
</comment>
<dbReference type="Gene3D" id="1.25.10.10">
    <property type="entry name" value="Leucine-rich Repeat Variant"/>
    <property type="match status" value="1"/>
</dbReference>
<organism evidence="6 7">
    <name type="scientific">Rhodotorula paludigena</name>
    <dbReference type="NCBI Taxonomy" id="86838"/>
    <lineage>
        <taxon>Eukaryota</taxon>
        <taxon>Fungi</taxon>
        <taxon>Dikarya</taxon>
        <taxon>Basidiomycota</taxon>
        <taxon>Pucciniomycotina</taxon>
        <taxon>Microbotryomycetes</taxon>
        <taxon>Sporidiobolales</taxon>
        <taxon>Sporidiobolaceae</taxon>
        <taxon>Rhodotorula</taxon>
    </lineage>
</organism>
<dbReference type="SMART" id="SM00185">
    <property type="entry name" value="ARM"/>
    <property type="match status" value="4"/>
</dbReference>
<dbReference type="GO" id="GO:0005634">
    <property type="term" value="C:nucleus"/>
    <property type="evidence" value="ECO:0007669"/>
    <property type="project" value="UniProtKB-SubCell"/>
</dbReference>
<keyword evidence="7" id="KW-1185">Reference proteome</keyword>
<dbReference type="PANTHER" id="PTHR15651:SF7">
    <property type="entry name" value="ARMADILLO REPEAT-CONTAINING PROTEIN 8"/>
    <property type="match status" value="1"/>
</dbReference>
<evidence type="ECO:0000313" key="6">
    <source>
        <dbReference type="EMBL" id="GJN87904.1"/>
    </source>
</evidence>
<evidence type="ECO:0000256" key="2">
    <source>
        <dbReference type="ARBA" id="ARBA00004496"/>
    </source>
</evidence>
<evidence type="ECO:0000256" key="3">
    <source>
        <dbReference type="ARBA" id="ARBA00022490"/>
    </source>
</evidence>
<dbReference type="GO" id="GO:0043161">
    <property type="term" value="P:proteasome-mediated ubiquitin-dependent protein catabolic process"/>
    <property type="evidence" value="ECO:0007669"/>
    <property type="project" value="TreeGrafter"/>
</dbReference>